<dbReference type="Pfam" id="PF01502">
    <property type="entry name" value="PRA-CH"/>
    <property type="match status" value="1"/>
</dbReference>
<dbReference type="EMBL" id="AZEF01000010">
    <property type="protein sequence ID" value="KRL02699.1"/>
    <property type="molecule type" value="Genomic_DNA"/>
</dbReference>
<feature type="domain" description="Phosphoribosyl-AMP cyclohydrolase" evidence="12">
    <location>
        <begin position="25"/>
        <end position="98"/>
    </location>
</feature>
<dbReference type="GO" id="GO:0004636">
    <property type="term" value="F:phosphoribosyl-ATP diphosphatase activity"/>
    <property type="evidence" value="ECO:0007669"/>
    <property type="project" value="UniProtKB-EC"/>
</dbReference>
<evidence type="ECO:0000256" key="9">
    <source>
        <dbReference type="ARBA" id="ARBA00022801"/>
    </source>
</evidence>
<comment type="similarity">
    <text evidence="6">In the N-terminal section; belongs to the PRA-CH family.</text>
</comment>
<dbReference type="GO" id="GO:0000105">
    <property type="term" value="P:L-histidine biosynthetic process"/>
    <property type="evidence" value="ECO:0007669"/>
    <property type="project" value="UniProtKB-UniRule"/>
</dbReference>
<dbReference type="Proteomes" id="UP000051621">
    <property type="component" value="Unassembled WGS sequence"/>
</dbReference>
<keyword evidence="11" id="KW-0862">Zinc</keyword>
<feature type="binding site" evidence="11">
    <location>
        <position position="96"/>
    </location>
    <ligand>
        <name>Zn(2+)</name>
        <dbReference type="ChEBI" id="CHEBI:29105"/>
        <note>ligand shared between dimeric partners</note>
    </ligand>
</feature>
<dbReference type="PANTHER" id="PTHR42945:SF9">
    <property type="entry name" value="HISTIDINE BIOSYNTHESIS BIFUNCTIONAL PROTEIN HISIE"/>
    <property type="match status" value="1"/>
</dbReference>
<accession>A0A0R1MEF6</accession>
<comment type="catalytic activity">
    <reaction evidence="2">
        <text>1-(5-phospho-beta-D-ribosyl)-ATP + H2O = 1-(5-phospho-beta-D-ribosyl)-5'-AMP + diphosphate + H(+)</text>
        <dbReference type="Rhea" id="RHEA:22828"/>
        <dbReference type="ChEBI" id="CHEBI:15377"/>
        <dbReference type="ChEBI" id="CHEBI:15378"/>
        <dbReference type="ChEBI" id="CHEBI:33019"/>
        <dbReference type="ChEBI" id="CHEBI:59457"/>
        <dbReference type="ChEBI" id="CHEBI:73183"/>
        <dbReference type="EC" id="3.6.1.31"/>
    </reaction>
</comment>
<evidence type="ECO:0000256" key="1">
    <source>
        <dbReference type="ARBA" id="ARBA00000024"/>
    </source>
</evidence>
<comment type="cofactor">
    <cofactor evidence="11">
        <name>Mg(2+)</name>
        <dbReference type="ChEBI" id="CHEBI:18420"/>
    </cofactor>
    <text evidence="11">Binds 1 Mg(2+) ion per subunit.</text>
</comment>
<comment type="catalytic activity">
    <reaction evidence="1 11">
        <text>1-(5-phospho-beta-D-ribosyl)-5'-AMP + H2O = 1-(5-phospho-beta-D-ribosyl)-5-[(5-phospho-beta-D-ribosylamino)methylideneamino]imidazole-4-carboxamide</text>
        <dbReference type="Rhea" id="RHEA:20049"/>
        <dbReference type="ChEBI" id="CHEBI:15377"/>
        <dbReference type="ChEBI" id="CHEBI:58435"/>
        <dbReference type="ChEBI" id="CHEBI:59457"/>
        <dbReference type="EC" id="3.5.4.19"/>
    </reaction>
</comment>
<protein>
    <recommendedName>
        <fullName evidence="11">Phosphoribosyl-AMP cyclohydrolase</fullName>
        <shortName evidence="11">PRA-CH</shortName>
        <ecNumber evidence="11">3.5.4.19</ecNumber>
    </recommendedName>
</protein>
<gene>
    <name evidence="11" type="primary">hisI</name>
    <name evidence="13" type="ORF">FC81_GL000586</name>
</gene>
<feature type="binding site" evidence="11">
    <location>
        <position position="76"/>
    </location>
    <ligand>
        <name>Mg(2+)</name>
        <dbReference type="ChEBI" id="CHEBI:18420"/>
    </ligand>
</feature>
<comment type="function">
    <text evidence="11">Catalyzes the hydrolysis of the adenine ring of phosphoribosyl-AMP.</text>
</comment>
<evidence type="ECO:0000313" key="14">
    <source>
        <dbReference type="Proteomes" id="UP000051621"/>
    </source>
</evidence>
<dbReference type="FunFam" id="3.10.20.810:FF:000001">
    <property type="entry name" value="Histidine biosynthesis bifunctional protein HisIE"/>
    <property type="match status" value="1"/>
</dbReference>
<evidence type="ECO:0000256" key="11">
    <source>
        <dbReference type="HAMAP-Rule" id="MF_01021"/>
    </source>
</evidence>
<dbReference type="InterPro" id="IPR038019">
    <property type="entry name" value="PRib_AMP_CycHydrolase_sf"/>
</dbReference>
<dbReference type="InterPro" id="IPR002496">
    <property type="entry name" value="PRib_AMP_CycHydrolase_dom"/>
</dbReference>
<evidence type="ECO:0000256" key="6">
    <source>
        <dbReference type="ARBA" id="ARBA00008299"/>
    </source>
</evidence>
<dbReference type="PANTHER" id="PTHR42945">
    <property type="entry name" value="HISTIDINE BIOSYNTHESIS BIFUNCTIONAL PROTEIN"/>
    <property type="match status" value="1"/>
</dbReference>
<feature type="binding site" evidence="11">
    <location>
        <position position="72"/>
    </location>
    <ligand>
        <name>Mg(2+)</name>
        <dbReference type="ChEBI" id="CHEBI:18420"/>
    </ligand>
</feature>
<evidence type="ECO:0000256" key="3">
    <source>
        <dbReference type="ARBA" id="ARBA00005169"/>
    </source>
</evidence>
<dbReference type="GO" id="GO:0004635">
    <property type="term" value="F:phosphoribosyl-AMP cyclohydrolase activity"/>
    <property type="evidence" value="ECO:0007669"/>
    <property type="project" value="UniProtKB-UniRule"/>
</dbReference>
<dbReference type="Gene3D" id="3.10.20.810">
    <property type="entry name" value="Phosphoribosyl-AMP cyclohydrolase"/>
    <property type="match status" value="1"/>
</dbReference>
<evidence type="ECO:0000256" key="10">
    <source>
        <dbReference type="ARBA" id="ARBA00023102"/>
    </source>
</evidence>
<comment type="caution">
    <text evidence="13">The sequence shown here is derived from an EMBL/GenBank/DDBJ whole genome shotgun (WGS) entry which is preliminary data.</text>
</comment>
<dbReference type="NCBIfam" id="NF000768">
    <property type="entry name" value="PRK00051.1"/>
    <property type="match status" value="1"/>
</dbReference>
<dbReference type="OrthoDB" id="9795769at2"/>
<proteinExistence type="inferred from homology"/>
<keyword evidence="10 11" id="KW-0368">Histidine biosynthesis</keyword>
<comment type="cofactor">
    <cofactor evidence="11">
        <name>Zn(2+)</name>
        <dbReference type="ChEBI" id="CHEBI:29105"/>
    </cofactor>
    <text evidence="11">Binds 1 zinc ion per subunit.</text>
</comment>
<feature type="binding site" evidence="11">
    <location>
        <position position="89"/>
    </location>
    <ligand>
        <name>Zn(2+)</name>
        <dbReference type="ChEBI" id="CHEBI:29105"/>
        <note>ligand shared between dimeric partners</note>
    </ligand>
</feature>
<dbReference type="GO" id="GO:0005737">
    <property type="term" value="C:cytoplasm"/>
    <property type="evidence" value="ECO:0007669"/>
    <property type="project" value="UniProtKB-SubCell"/>
</dbReference>
<comment type="pathway">
    <text evidence="4">Amino-acid biosynthesis; L-histidine biosynthesis; L-histidine from 5-phospho-alpha-D-ribose 1-diphosphate: step 2/9.</text>
</comment>
<dbReference type="InterPro" id="IPR026660">
    <property type="entry name" value="PRA-CH"/>
</dbReference>
<comment type="pathway">
    <text evidence="3 11">Amino-acid biosynthesis; L-histidine biosynthesis; L-histidine from 5-phospho-alpha-D-ribose 1-diphosphate: step 3/9.</text>
</comment>
<dbReference type="HAMAP" id="MF_01021">
    <property type="entry name" value="HisI"/>
    <property type="match status" value="1"/>
</dbReference>
<keyword evidence="7 11" id="KW-0963">Cytoplasm</keyword>
<organism evidence="13 14">
    <name type="scientific">Liquorilactobacillus capillatus DSM 19910</name>
    <dbReference type="NCBI Taxonomy" id="1423731"/>
    <lineage>
        <taxon>Bacteria</taxon>
        <taxon>Bacillati</taxon>
        <taxon>Bacillota</taxon>
        <taxon>Bacilli</taxon>
        <taxon>Lactobacillales</taxon>
        <taxon>Lactobacillaceae</taxon>
        <taxon>Liquorilactobacillus</taxon>
    </lineage>
</organism>
<evidence type="ECO:0000256" key="7">
    <source>
        <dbReference type="ARBA" id="ARBA00022490"/>
    </source>
</evidence>
<dbReference type="EC" id="3.5.4.19" evidence="11"/>
<comment type="similarity">
    <text evidence="5">In the C-terminal section; belongs to the PRA-PH family.</text>
</comment>
<evidence type="ECO:0000313" key="13">
    <source>
        <dbReference type="EMBL" id="KRL02699.1"/>
    </source>
</evidence>
<comment type="subcellular location">
    <subcellularLocation>
        <location evidence="11">Cytoplasm</location>
    </subcellularLocation>
</comment>
<dbReference type="PATRIC" id="fig|1423731.3.peg.601"/>
<dbReference type="RefSeq" id="WP_057742697.1">
    <property type="nucleotide sequence ID" value="NZ_AZEF01000010.1"/>
</dbReference>
<feature type="binding site" evidence="11">
    <location>
        <position position="73"/>
    </location>
    <ligand>
        <name>Zn(2+)</name>
        <dbReference type="ChEBI" id="CHEBI:29105"/>
        <note>ligand shared between dimeric partners</note>
    </ligand>
</feature>
<dbReference type="AlphaFoldDB" id="A0A0R1MEF6"/>
<feature type="binding site" evidence="11">
    <location>
        <position position="74"/>
    </location>
    <ligand>
        <name>Mg(2+)</name>
        <dbReference type="ChEBI" id="CHEBI:18420"/>
    </ligand>
</feature>
<evidence type="ECO:0000259" key="12">
    <source>
        <dbReference type="Pfam" id="PF01502"/>
    </source>
</evidence>
<evidence type="ECO:0000256" key="5">
    <source>
        <dbReference type="ARBA" id="ARBA00007731"/>
    </source>
</evidence>
<dbReference type="UniPathway" id="UPA00031">
    <property type="reaction ID" value="UER00008"/>
</dbReference>
<name>A0A0R1MEF6_9LACO</name>
<dbReference type="GO" id="GO:0008270">
    <property type="term" value="F:zinc ion binding"/>
    <property type="evidence" value="ECO:0007669"/>
    <property type="project" value="UniProtKB-UniRule"/>
</dbReference>
<keyword evidence="14" id="KW-1185">Reference proteome</keyword>
<evidence type="ECO:0000256" key="8">
    <source>
        <dbReference type="ARBA" id="ARBA00022605"/>
    </source>
</evidence>
<comment type="subunit">
    <text evidence="11">Homodimer.</text>
</comment>
<dbReference type="SUPFAM" id="SSF141734">
    <property type="entry name" value="HisI-like"/>
    <property type="match status" value="1"/>
</dbReference>
<dbReference type="STRING" id="1423731.FC81_GL000586"/>
<keyword evidence="9 11" id="KW-0378">Hydrolase</keyword>
<keyword evidence="8 11" id="KW-0028">Amino-acid biosynthesis</keyword>
<sequence length="108" mass="12586">MNYPNFKKGLLTTVVIDSSSREVLMVAWMNEESYRKTLSTEQTWFWSRSRQKLWHKGEESGHTQKVNKMTLDCDKDTLLVEVTPNGPACHTGQTSCFFNKVDLKNRRN</sequence>
<evidence type="ECO:0000256" key="4">
    <source>
        <dbReference type="ARBA" id="ARBA00005204"/>
    </source>
</evidence>
<reference evidence="13 14" key="1">
    <citation type="journal article" date="2015" name="Genome Announc.">
        <title>Expanding the biotechnology potential of lactobacilli through comparative genomics of 213 strains and associated genera.</title>
        <authorList>
            <person name="Sun Z."/>
            <person name="Harris H.M."/>
            <person name="McCann A."/>
            <person name="Guo C."/>
            <person name="Argimon S."/>
            <person name="Zhang W."/>
            <person name="Yang X."/>
            <person name="Jeffery I.B."/>
            <person name="Cooney J.C."/>
            <person name="Kagawa T.F."/>
            <person name="Liu W."/>
            <person name="Song Y."/>
            <person name="Salvetti E."/>
            <person name="Wrobel A."/>
            <person name="Rasinkangas P."/>
            <person name="Parkhill J."/>
            <person name="Rea M.C."/>
            <person name="O'Sullivan O."/>
            <person name="Ritari J."/>
            <person name="Douillard F.P."/>
            <person name="Paul Ross R."/>
            <person name="Yang R."/>
            <person name="Briner A.E."/>
            <person name="Felis G.E."/>
            <person name="de Vos W.M."/>
            <person name="Barrangou R."/>
            <person name="Klaenhammer T.R."/>
            <person name="Caufield P.W."/>
            <person name="Cui Y."/>
            <person name="Zhang H."/>
            <person name="O'Toole P.W."/>
        </authorList>
    </citation>
    <scope>NUCLEOTIDE SEQUENCE [LARGE SCALE GENOMIC DNA]</scope>
    <source>
        <strain evidence="13 14">DSM 19910</strain>
    </source>
</reference>
<dbReference type="GO" id="GO:0000287">
    <property type="term" value="F:magnesium ion binding"/>
    <property type="evidence" value="ECO:0007669"/>
    <property type="project" value="UniProtKB-UniRule"/>
</dbReference>
<keyword evidence="11" id="KW-0479">Metal-binding</keyword>
<evidence type="ECO:0000256" key="2">
    <source>
        <dbReference type="ARBA" id="ARBA00001460"/>
    </source>
</evidence>
<comment type="similarity">
    <text evidence="11">Belongs to the PRA-CH family.</text>
</comment>
<keyword evidence="11" id="KW-0460">Magnesium</keyword>